<gene>
    <name evidence="2" type="ORF">PCOR1329_LOCUS78120</name>
</gene>
<accession>A0ABN9XM93</accession>
<proteinExistence type="predicted"/>
<dbReference type="EMBL" id="CAUYUJ010020864">
    <property type="protein sequence ID" value="CAK0901019.1"/>
    <property type="molecule type" value="Genomic_DNA"/>
</dbReference>
<evidence type="ECO:0000256" key="1">
    <source>
        <dbReference type="SAM" id="MobiDB-lite"/>
    </source>
</evidence>
<comment type="caution">
    <text evidence="2">The sequence shown here is derived from an EMBL/GenBank/DDBJ whole genome shotgun (WGS) entry which is preliminary data.</text>
</comment>
<reference evidence="2" key="1">
    <citation type="submission" date="2023-10" db="EMBL/GenBank/DDBJ databases">
        <authorList>
            <person name="Chen Y."/>
            <person name="Shah S."/>
            <person name="Dougan E. K."/>
            <person name="Thang M."/>
            <person name="Chan C."/>
        </authorList>
    </citation>
    <scope>NUCLEOTIDE SEQUENCE [LARGE SCALE GENOMIC DNA]</scope>
</reference>
<keyword evidence="3" id="KW-1185">Reference proteome</keyword>
<name>A0ABN9XM93_9DINO</name>
<sequence>MVPDDQMHTYQQEGMDEYVLKVDGEEDARGFRGAPDAPECQLILGTPSAPRDEGFNELLPLLDQLRGCGLEVLPLEEQPDEVLFDGDFDRIIWKERQWIKHLDKMEWVSYQLHVDTEDAMVKRVTSKAPRADETVIMTEPEAAPEPFGTATAYAIGDTVEYWSKTTNSWLGARVMDIRGQPFHSEEHGMNVFTYDLFVKAAGQRVPNADMKDLRLPFSVSEKVSVFSKKHGDWYPATIHAAPKEAPQDPRLGYDIVLEPSELKTDMLEHARQLKAQKELQGNQYEGRPGRGSRRLRNSGDQDVAGSAELDSVPPVAPLGGAAERASSRPPQVPPLPLGQEDGNGSLGISPEDGPMPEEDLPVLKNMPGKRLRRRFDGGMPVQVYLGAEQGFLTGTVVGSAGGPEPRQRGGRAHGAFFETAPALVVRGSRLPSIDHEVMSFWFLVSFGVHGVVESRGDYRHCARELELMLDRVGFSSLDVHGVVESRGHYHQSARALELQQDQYHAKLEVGSDGRALDRKVWRRLPREGALQARCRHVELELDGVNCEQRLRRFLAGLAGLAGKWITDLVWPAEEHDGRMAHCVEEVSDFLATEPVRLQSTMEVKASMAQLTRGQLGPPNTTAKLVTARAQAHVTEAIARAAAKVRGRQEKSGQRVTSLKTRADRAERSIAAADARHPYVDINALGNWDRRLALNASWARSRMPSLTGI</sequence>
<dbReference type="Proteomes" id="UP001189429">
    <property type="component" value="Unassembled WGS sequence"/>
</dbReference>
<organism evidence="2 3">
    <name type="scientific">Prorocentrum cordatum</name>
    <dbReference type="NCBI Taxonomy" id="2364126"/>
    <lineage>
        <taxon>Eukaryota</taxon>
        <taxon>Sar</taxon>
        <taxon>Alveolata</taxon>
        <taxon>Dinophyceae</taxon>
        <taxon>Prorocentrales</taxon>
        <taxon>Prorocentraceae</taxon>
        <taxon>Prorocentrum</taxon>
    </lineage>
</organism>
<evidence type="ECO:0000313" key="2">
    <source>
        <dbReference type="EMBL" id="CAK0901019.1"/>
    </source>
</evidence>
<feature type="region of interest" description="Disordered" evidence="1">
    <location>
        <begin position="276"/>
        <end position="357"/>
    </location>
</feature>
<evidence type="ECO:0000313" key="3">
    <source>
        <dbReference type="Proteomes" id="UP001189429"/>
    </source>
</evidence>
<protein>
    <submittedName>
        <fullName evidence="2">Uncharacterized protein</fullName>
    </submittedName>
</protein>